<feature type="chain" id="PRO_5009193503" evidence="2">
    <location>
        <begin position="25"/>
        <end position="358"/>
    </location>
</feature>
<protein>
    <submittedName>
        <fullName evidence="3">Uncharacterized protein</fullName>
    </submittedName>
</protein>
<dbReference type="Proteomes" id="UP000095751">
    <property type="component" value="Unassembled WGS sequence"/>
</dbReference>
<evidence type="ECO:0000313" key="3">
    <source>
        <dbReference type="EMBL" id="OEU20233.1"/>
    </source>
</evidence>
<feature type="region of interest" description="Disordered" evidence="1">
    <location>
        <begin position="59"/>
        <end position="82"/>
    </location>
</feature>
<evidence type="ECO:0000256" key="2">
    <source>
        <dbReference type="SAM" id="SignalP"/>
    </source>
</evidence>
<gene>
    <name evidence="3" type="ORF">FRACYDRAFT_260270</name>
</gene>
<reference evidence="3 4" key="1">
    <citation type="submission" date="2016-09" db="EMBL/GenBank/DDBJ databases">
        <title>Extensive genetic diversity and differential bi-allelic expression allows diatom success in the polar Southern Ocean.</title>
        <authorList>
            <consortium name="DOE Joint Genome Institute"/>
            <person name="Mock T."/>
            <person name="Otillar R.P."/>
            <person name="Strauss J."/>
            <person name="Dupont C."/>
            <person name="Frickenhaus S."/>
            <person name="Maumus F."/>
            <person name="Mcmullan M."/>
            <person name="Sanges R."/>
            <person name="Schmutz J."/>
            <person name="Toseland A."/>
            <person name="Valas R."/>
            <person name="Veluchamy A."/>
            <person name="Ward B.J."/>
            <person name="Allen A."/>
            <person name="Barry K."/>
            <person name="Falciatore A."/>
            <person name="Ferrante M."/>
            <person name="Fortunato A.E."/>
            <person name="Gloeckner G."/>
            <person name="Gruber A."/>
            <person name="Hipkin R."/>
            <person name="Janech M."/>
            <person name="Kroth P."/>
            <person name="Leese F."/>
            <person name="Lindquist E."/>
            <person name="Lyon B.R."/>
            <person name="Martin J."/>
            <person name="Mayer C."/>
            <person name="Parker M."/>
            <person name="Quesneville H."/>
            <person name="Raymond J."/>
            <person name="Uhlig C."/>
            <person name="Valentin K.U."/>
            <person name="Worden A.Z."/>
            <person name="Armbrust E.V."/>
            <person name="Bowler C."/>
            <person name="Green B."/>
            <person name="Moulton V."/>
            <person name="Van Oosterhout C."/>
            <person name="Grigoriev I."/>
        </authorList>
    </citation>
    <scope>NUCLEOTIDE SEQUENCE [LARGE SCALE GENOMIC DNA]</scope>
    <source>
        <strain evidence="3 4">CCMP1102</strain>
    </source>
</reference>
<proteinExistence type="predicted"/>
<dbReference type="OrthoDB" id="10660852at2759"/>
<accession>A0A1E7FR03</accession>
<dbReference type="EMBL" id="KV784355">
    <property type="protein sequence ID" value="OEU20233.1"/>
    <property type="molecule type" value="Genomic_DNA"/>
</dbReference>
<dbReference type="AlphaFoldDB" id="A0A1E7FR03"/>
<dbReference type="InParanoid" id="A0A1E7FR03"/>
<name>A0A1E7FR03_9STRA</name>
<feature type="signal peptide" evidence="2">
    <location>
        <begin position="1"/>
        <end position="24"/>
    </location>
</feature>
<organism evidence="3 4">
    <name type="scientific">Fragilariopsis cylindrus CCMP1102</name>
    <dbReference type="NCBI Taxonomy" id="635003"/>
    <lineage>
        <taxon>Eukaryota</taxon>
        <taxon>Sar</taxon>
        <taxon>Stramenopiles</taxon>
        <taxon>Ochrophyta</taxon>
        <taxon>Bacillariophyta</taxon>
        <taxon>Bacillariophyceae</taxon>
        <taxon>Bacillariophycidae</taxon>
        <taxon>Bacillariales</taxon>
        <taxon>Bacillariaceae</taxon>
        <taxon>Fragilariopsis</taxon>
    </lineage>
</organism>
<evidence type="ECO:0000313" key="4">
    <source>
        <dbReference type="Proteomes" id="UP000095751"/>
    </source>
</evidence>
<keyword evidence="4" id="KW-1185">Reference proteome</keyword>
<dbReference type="KEGG" id="fcy:FRACYDRAFT_260270"/>
<keyword evidence="2" id="KW-0732">Signal</keyword>
<evidence type="ECO:0000256" key="1">
    <source>
        <dbReference type="SAM" id="MobiDB-lite"/>
    </source>
</evidence>
<sequence>MKMPFGWKGVVLLGIICVIIYTESQDIRNVAGTRNTSYTEYLKQPLELQQTAVVAETAVESSSSSSHDDDHDDDEGGKIKLPPLNPPYYIVQYGPSRTASTFQAQLLNIIVGYKSKQLLQDTQNFSQHAFSYKTGIKINTRKNHKKYGFVVKTHDTMTADKIIDVYQKQFGITVSVFTSSSEITSHLSLAATTNSTIINNVLHDQTSIHMRDCSLCEINDYYKSIFDLSNEEVKLFEEYMKNWEVLRQCCGVQQSKYNRYRIHGCNITQLYIDQPTNNYPYCENYILSDIENNIQSFMSKDIEYQNPDNNNLNGKLWSKAGDCKRIDQKIMNGAEMNSHYKFQTCDTYFDQKQFKKYG</sequence>